<protein>
    <recommendedName>
        <fullName evidence="3">Nucleotidase</fullName>
        <ecNumber evidence="3">3.1.3.-</ecNumber>
    </recommendedName>
</protein>
<evidence type="ECO:0000256" key="2">
    <source>
        <dbReference type="ARBA" id="ARBA00022801"/>
    </source>
</evidence>
<dbReference type="PANTHER" id="PTHR35134:SF2">
    <property type="entry name" value="NUCLEOTIDASE YQFW-RELATED"/>
    <property type="match status" value="1"/>
</dbReference>
<evidence type="ECO:0000313" key="5">
    <source>
        <dbReference type="EMBL" id="RKD26837.1"/>
    </source>
</evidence>
<dbReference type="EMBL" id="MCHY01000002">
    <property type="protein sequence ID" value="RKD26837.1"/>
    <property type="molecule type" value="Genomic_DNA"/>
</dbReference>
<evidence type="ECO:0000256" key="3">
    <source>
        <dbReference type="PIRNR" id="PIRNR021362"/>
    </source>
</evidence>
<sequence length="185" mass="21710">MGIDIDGTLTEFDSFIPYFNELLGKQVKPEEIVQYDLHEIFEMDYDDFSKLFDEHSAPVYEQSHPRSCAQEELKWIDDHYNIVYITARLEEFEELTEKWIKEHGFPNSPIVCTGTHNKIPAIKEYHVNYMVEDRLENALHIWEELSVPVFLIDTPYNQATLPSGVHRVTNWREVTNFLKENGGDA</sequence>
<organism evidence="5 6">
    <name type="scientific">Ammoniphilus oxalaticus</name>
    <dbReference type="NCBI Taxonomy" id="66863"/>
    <lineage>
        <taxon>Bacteria</taxon>
        <taxon>Bacillati</taxon>
        <taxon>Bacillota</taxon>
        <taxon>Bacilli</taxon>
        <taxon>Bacillales</taxon>
        <taxon>Paenibacillaceae</taxon>
        <taxon>Aneurinibacillus group</taxon>
        <taxon>Ammoniphilus</taxon>
    </lineage>
</organism>
<dbReference type="AlphaFoldDB" id="A0A419SR19"/>
<dbReference type="GO" id="GO:0008253">
    <property type="term" value="F:5'-nucleotidase activity"/>
    <property type="evidence" value="ECO:0007669"/>
    <property type="project" value="InterPro"/>
</dbReference>
<comment type="similarity">
    <text evidence="1 3">Belongs to the 5'(3')-deoxyribonucleotidase family.</text>
</comment>
<dbReference type="PANTHER" id="PTHR35134">
    <property type="entry name" value="NUCLEOTIDASE YQFW-RELATED"/>
    <property type="match status" value="1"/>
</dbReference>
<feature type="active site" description="Nucleophile" evidence="4">
    <location>
        <position position="4"/>
    </location>
</feature>
<dbReference type="InterPro" id="IPR052419">
    <property type="entry name" value="5_3-deoxyribonucleotidase-like"/>
</dbReference>
<keyword evidence="6" id="KW-1185">Reference proteome</keyword>
<dbReference type="Pfam" id="PF06941">
    <property type="entry name" value="NT5C"/>
    <property type="match status" value="1"/>
</dbReference>
<evidence type="ECO:0000256" key="1">
    <source>
        <dbReference type="ARBA" id="ARBA00009589"/>
    </source>
</evidence>
<dbReference type="InterPro" id="IPR023214">
    <property type="entry name" value="HAD_sf"/>
</dbReference>
<feature type="active site" description="Proton donor" evidence="4">
    <location>
        <position position="6"/>
    </location>
</feature>
<dbReference type="InterPro" id="IPR009206">
    <property type="entry name" value="Nucleotidase_putative"/>
</dbReference>
<dbReference type="Gene3D" id="3.40.50.1000">
    <property type="entry name" value="HAD superfamily/HAD-like"/>
    <property type="match status" value="1"/>
</dbReference>
<gene>
    <name evidence="5" type="ORF">BEP19_16440</name>
</gene>
<dbReference type="EC" id="3.1.3.-" evidence="3"/>
<dbReference type="GO" id="GO:0009264">
    <property type="term" value="P:deoxyribonucleotide catabolic process"/>
    <property type="evidence" value="ECO:0007669"/>
    <property type="project" value="InterPro"/>
</dbReference>
<dbReference type="Proteomes" id="UP000284219">
    <property type="component" value="Unassembled WGS sequence"/>
</dbReference>
<keyword evidence="2 3" id="KW-0378">Hydrolase</keyword>
<evidence type="ECO:0000313" key="6">
    <source>
        <dbReference type="Proteomes" id="UP000284219"/>
    </source>
</evidence>
<accession>A0A419SR19</accession>
<comment type="caution">
    <text evidence="5">The sequence shown here is derived from an EMBL/GenBank/DDBJ whole genome shotgun (WGS) entry which is preliminary data.</text>
</comment>
<evidence type="ECO:0000256" key="4">
    <source>
        <dbReference type="PIRSR" id="PIRSR610708-1"/>
    </source>
</evidence>
<reference evidence="5 6" key="1">
    <citation type="submission" date="2016-08" db="EMBL/GenBank/DDBJ databases">
        <title>Novel Firmicute Genomes.</title>
        <authorList>
            <person name="Poppleton D.I."/>
            <person name="Gribaldo S."/>
        </authorList>
    </citation>
    <scope>NUCLEOTIDE SEQUENCE [LARGE SCALE GENOMIC DNA]</scope>
    <source>
        <strain evidence="5 6">RAOx-1</strain>
    </source>
</reference>
<name>A0A419SR19_9BACL</name>
<dbReference type="SUPFAM" id="SSF56784">
    <property type="entry name" value="HAD-like"/>
    <property type="match status" value="1"/>
</dbReference>
<proteinExistence type="inferred from homology"/>
<dbReference type="InterPro" id="IPR010708">
    <property type="entry name" value="5'(3')-deoxyribonucleotidase"/>
</dbReference>
<dbReference type="PIRSF" id="PIRSF021362">
    <property type="entry name" value="UCP021362_HAD"/>
    <property type="match status" value="1"/>
</dbReference>
<dbReference type="InterPro" id="IPR036412">
    <property type="entry name" value="HAD-like_sf"/>
</dbReference>